<dbReference type="AlphaFoldDB" id="A0A6J4QFT0"/>
<protein>
    <submittedName>
        <fullName evidence="2">3',5'-cyclic-nucleotide phosphodiesterase</fullName>
    </submittedName>
</protein>
<feature type="compositionally biased region" description="Basic and acidic residues" evidence="1">
    <location>
        <begin position="150"/>
        <end position="165"/>
    </location>
</feature>
<name>A0A6J4QFT0_9ACTN</name>
<gene>
    <name evidence="2" type="ORF">AVDCRST_MAG22-3884</name>
</gene>
<sequence>VGCPRRLGAVSAGPPPGHHRGDQRPRAGPRGRGRGPDDGGLPLGVRGGQGFFRPAYVPERRLLHGQPRRQERRLPALRGVLRHQGAGRRDPRARGHRQGRLARLDQARPRRGRGRAGALPLARLGVQGLGPGAEDTHDPPPHPRRAGHGPGREQLARRGGRHGDPARAQGGHGPLRPPPRPLRLEHLRRAHRPLGDRLQHEGPRHHAALLQRRRDRRGLRQDHPARTGQGRRPAPRQLLPEPRHHQRVLPGLRALRSLRPAAVLEM</sequence>
<accession>A0A6J4QFT0</accession>
<evidence type="ECO:0000313" key="2">
    <source>
        <dbReference type="EMBL" id="CAA9438737.1"/>
    </source>
</evidence>
<dbReference type="EMBL" id="CADCUV010000187">
    <property type="protein sequence ID" value="CAA9438737.1"/>
    <property type="molecule type" value="Genomic_DNA"/>
</dbReference>
<feature type="region of interest" description="Disordered" evidence="1">
    <location>
        <begin position="1"/>
        <end position="181"/>
    </location>
</feature>
<feature type="compositionally biased region" description="Low complexity" evidence="1">
    <location>
        <begin position="116"/>
        <end position="125"/>
    </location>
</feature>
<feature type="compositionally biased region" description="Gly residues" evidence="1">
    <location>
        <begin position="41"/>
        <end position="50"/>
    </location>
</feature>
<feature type="region of interest" description="Disordered" evidence="1">
    <location>
        <begin position="210"/>
        <end position="244"/>
    </location>
</feature>
<feature type="compositionally biased region" description="Basic and acidic residues" evidence="1">
    <location>
        <begin position="58"/>
        <end position="74"/>
    </location>
</feature>
<evidence type="ECO:0000256" key="1">
    <source>
        <dbReference type="SAM" id="MobiDB-lite"/>
    </source>
</evidence>
<organism evidence="2">
    <name type="scientific">uncultured Rubrobacteraceae bacterium</name>
    <dbReference type="NCBI Taxonomy" id="349277"/>
    <lineage>
        <taxon>Bacteria</taxon>
        <taxon>Bacillati</taxon>
        <taxon>Actinomycetota</taxon>
        <taxon>Rubrobacteria</taxon>
        <taxon>Rubrobacterales</taxon>
        <taxon>Rubrobacteraceae</taxon>
        <taxon>environmental samples</taxon>
    </lineage>
</organism>
<proteinExistence type="predicted"/>
<feature type="non-terminal residue" evidence="2">
    <location>
        <position position="1"/>
    </location>
</feature>
<reference evidence="2" key="1">
    <citation type="submission" date="2020-02" db="EMBL/GenBank/DDBJ databases">
        <authorList>
            <person name="Meier V. D."/>
        </authorList>
    </citation>
    <scope>NUCLEOTIDE SEQUENCE</scope>
    <source>
        <strain evidence="2">AVDCRST_MAG22</strain>
    </source>
</reference>
<feature type="non-terminal residue" evidence="2">
    <location>
        <position position="266"/>
    </location>
</feature>